<protein>
    <submittedName>
        <fullName evidence="5">GTPase SAR1 and related small G proteins</fullName>
    </submittedName>
</protein>
<dbReference type="Gene3D" id="3.40.50.300">
    <property type="entry name" value="P-loop containing nucleotide triphosphate hydrolases"/>
    <property type="match status" value="1"/>
</dbReference>
<evidence type="ECO:0000256" key="2">
    <source>
        <dbReference type="ARBA" id="ARBA00022741"/>
    </source>
</evidence>
<evidence type="ECO:0000256" key="3">
    <source>
        <dbReference type="ARBA" id="ARBA00022801"/>
    </source>
</evidence>
<dbReference type="AlphaFoldDB" id="A0A075FPK7"/>
<keyword evidence="4" id="KW-0342">GTP-binding</keyword>
<dbReference type="Pfam" id="PF03029">
    <property type="entry name" value="ATP_bind_1"/>
    <property type="match status" value="1"/>
</dbReference>
<dbReference type="EMBL" id="KF900399">
    <property type="protein sequence ID" value="AIE93595.1"/>
    <property type="molecule type" value="Genomic_DNA"/>
</dbReference>
<keyword evidence="3" id="KW-0378">Hydrolase</keyword>
<comment type="similarity">
    <text evidence="1">Belongs to the GPN-loop GTPase family.</text>
</comment>
<dbReference type="InterPro" id="IPR027417">
    <property type="entry name" value="P-loop_NTPase"/>
</dbReference>
<name>A0A075FPK7_9EURY</name>
<sequence>MEHTALLYFVGPAGAGKSTLVATLQEWMQHQRYDGVAINLDPGAETVPYQAAIDVREKFTLKEIMEEYSLGPNGAQVVCADLLAVELDWIRGHIEEIDCDYFLVDTPGQTELFLYREASKVFVDNLSDHSAMILLLDPLLSRTPEGFVTQLLLASAAHLRFPIPMFPVLTKCDLLKPEEVGNIREWAANLDKLAMSMPHLDGMSGVLSSELLRVLQVLALESNLLAVSSKEGEGMEDLYSIIQSTFAGGDDLEAHVDTN</sequence>
<dbReference type="InterPro" id="IPR004130">
    <property type="entry name" value="Gpn"/>
</dbReference>
<organism evidence="5">
    <name type="scientific">uncultured marine group II/III euryarchaeote AD1000_39_C04</name>
    <dbReference type="NCBI Taxonomy" id="1457762"/>
    <lineage>
        <taxon>Archaea</taxon>
        <taxon>Methanobacteriati</taxon>
        <taxon>Methanobacteriota</taxon>
        <taxon>environmental samples</taxon>
    </lineage>
</organism>
<evidence type="ECO:0000256" key="1">
    <source>
        <dbReference type="ARBA" id="ARBA00005290"/>
    </source>
</evidence>
<dbReference type="GO" id="GO:0003924">
    <property type="term" value="F:GTPase activity"/>
    <property type="evidence" value="ECO:0007669"/>
    <property type="project" value="TreeGrafter"/>
</dbReference>
<accession>A0A075FPK7</accession>
<keyword evidence="2" id="KW-0547">Nucleotide-binding</keyword>
<proteinExistence type="inferred from homology"/>
<reference evidence="5" key="1">
    <citation type="journal article" date="2014" name="Genome Biol. Evol.">
        <title>Pangenome evidence for extensive interdomain horizontal transfer affecting lineage core and shell genes in uncultured planktonic thaumarchaeota and euryarchaeota.</title>
        <authorList>
            <person name="Deschamps P."/>
            <person name="Zivanovic Y."/>
            <person name="Moreira D."/>
            <person name="Rodriguez-Valera F."/>
            <person name="Lopez-Garcia P."/>
        </authorList>
    </citation>
    <scope>NUCLEOTIDE SEQUENCE</scope>
</reference>
<evidence type="ECO:0000256" key="4">
    <source>
        <dbReference type="ARBA" id="ARBA00023134"/>
    </source>
</evidence>
<dbReference type="GO" id="GO:0005525">
    <property type="term" value="F:GTP binding"/>
    <property type="evidence" value="ECO:0007669"/>
    <property type="project" value="UniProtKB-KW"/>
</dbReference>
<evidence type="ECO:0000313" key="5">
    <source>
        <dbReference type="EMBL" id="AIE93595.1"/>
    </source>
</evidence>
<dbReference type="PANTHER" id="PTHR21231">
    <property type="entry name" value="XPA-BINDING PROTEIN 1-RELATED"/>
    <property type="match status" value="1"/>
</dbReference>
<dbReference type="SUPFAM" id="SSF52540">
    <property type="entry name" value="P-loop containing nucleoside triphosphate hydrolases"/>
    <property type="match status" value="1"/>
</dbReference>
<dbReference type="PANTHER" id="PTHR21231:SF8">
    <property type="entry name" value="GPN-LOOP GTPASE 1"/>
    <property type="match status" value="1"/>
</dbReference>